<evidence type="ECO:0000256" key="8">
    <source>
        <dbReference type="ARBA" id="ARBA00022692"/>
    </source>
</evidence>
<dbReference type="AlphaFoldDB" id="A0A7R7DSK3"/>
<dbReference type="Proteomes" id="UP000611640">
    <property type="component" value="Chromosome"/>
</dbReference>
<feature type="transmembrane region" description="Helical" evidence="13">
    <location>
        <begin position="216"/>
        <end position="235"/>
    </location>
</feature>
<evidence type="ECO:0000256" key="3">
    <source>
        <dbReference type="ARBA" id="ARBA00022448"/>
    </source>
</evidence>
<dbReference type="InterPro" id="IPR037185">
    <property type="entry name" value="EmrE-like"/>
</dbReference>
<feature type="transmembrane region" description="Helical" evidence="13">
    <location>
        <begin position="150"/>
        <end position="167"/>
    </location>
</feature>
<evidence type="ECO:0000256" key="9">
    <source>
        <dbReference type="ARBA" id="ARBA00022985"/>
    </source>
</evidence>
<dbReference type="GO" id="GO:0015199">
    <property type="term" value="F:amino-acid betaine transmembrane transporter activity"/>
    <property type="evidence" value="ECO:0007669"/>
    <property type="project" value="TreeGrafter"/>
</dbReference>
<dbReference type="SUPFAM" id="SSF103481">
    <property type="entry name" value="Multidrug resistance efflux transporter EmrE"/>
    <property type="match status" value="2"/>
</dbReference>
<dbReference type="GO" id="GO:0015297">
    <property type="term" value="F:antiporter activity"/>
    <property type="evidence" value="ECO:0007669"/>
    <property type="project" value="TreeGrafter"/>
</dbReference>
<keyword evidence="7" id="KW-0441">Lipid A biosynthesis</keyword>
<name>A0A7R7DSK3_9ACTN</name>
<dbReference type="GO" id="GO:0009103">
    <property type="term" value="P:lipopolysaccharide biosynthetic process"/>
    <property type="evidence" value="ECO:0007669"/>
    <property type="project" value="UniProtKB-KW"/>
</dbReference>
<evidence type="ECO:0000256" key="12">
    <source>
        <dbReference type="ARBA" id="ARBA00023136"/>
    </source>
</evidence>
<evidence type="ECO:0000256" key="11">
    <source>
        <dbReference type="ARBA" id="ARBA00023098"/>
    </source>
</evidence>
<feature type="transmembrane region" description="Helical" evidence="13">
    <location>
        <begin position="267"/>
        <end position="285"/>
    </location>
</feature>
<evidence type="ECO:0000259" key="14">
    <source>
        <dbReference type="Pfam" id="PF00892"/>
    </source>
</evidence>
<keyword evidence="10 13" id="KW-1133">Transmembrane helix</keyword>
<dbReference type="InterPro" id="IPR000390">
    <property type="entry name" value="Small_drug/metabolite_transptr"/>
</dbReference>
<evidence type="ECO:0000256" key="1">
    <source>
        <dbReference type="ARBA" id="ARBA00004651"/>
    </source>
</evidence>
<evidence type="ECO:0000313" key="15">
    <source>
        <dbReference type="EMBL" id="BCJ37033.1"/>
    </source>
</evidence>
<dbReference type="GO" id="GO:0031460">
    <property type="term" value="P:glycine betaine transport"/>
    <property type="evidence" value="ECO:0007669"/>
    <property type="project" value="TreeGrafter"/>
</dbReference>
<sequence length="286" mass="29855">MSPAIGLVLAAAVLHAIWNLAAKRYHGDGNVFVWCYMLGGAVLCLPIGLVVAIRDPAGWSWRLLAGPLVSALIHIAYALVLQAGYRRAALTVVYPVARGVGPLLTMVVAVAVLGERPGLPALAGGALVLAGITVVTTLTRAPGGGPLANGLGYGAATGATIAAYTLWDDHAVTDWHTAPIVYFAFAVTLQAALLTPAALRRRDAIRPAITRHWREIAIVAVLSPAAYILVLVAMQRLPVTVVAPTRESSIVVGSLLAWWLFAEAQPLRRVAGAIVVLTGITLLALA</sequence>
<dbReference type="PANTHER" id="PTHR30561">
    <property type="entry name" value="SMR FAMILY PROTON-DEPENDENT DRUG EFFLUX TRANSPORTER SUGE"/>
    <property type="match status" value="1"/>
</dbReference>
<keyword evidence="4" id="KW-1003">Cell membrane</keyword>
<feature type="domain" description="EamA" evidence="14">
    <location>
        <begin position="4"/>
        <end position="136"/>
    </location>
</feature>
<keyword evidence="16" id="KW-1185">Reference proteome</keyword>
<evidence type="ECO:0000256" key="6">
    <source>
        <dbReference type="ARBA" id="ARBA00022519"/>
    </source>
</evidence>
<evidence type="ECO:0000256" key="2">
    <source>
        <dbReference type="ARBA" id="ARBA00007362"/>
    </source>
</evidence>
<gene>
    <name evidence="15" type="ORF">Athai_45360</name>
</gene>
<evidence type="ECO:0000256" key="4">
    <source>
        <dbReference type="ARBA" id="ARBA00022475"/>
    </source>
</evidence>
<feature type="transmembrane region" description="Helical" evidence="13">
    <location>
        <begin position="119"/>
        <end position="138"/>
    </location>
</feature>
<comment type="subcellular location">
    <subcellularLocation>
        <location evidence="1">Cell membrane</location>
        <topology evidence="1">Multi-pass membrane protein</topology>
    </subcellularLocation>
</comment>
<keyword evidence="5" id="KW-0444">Lipid biosynthesis</keyword>
<dbReference type="PANTHER" id="PTHR30561:SF1">
    <property type="entry name" value="MULTIDRUG TRANSPORTER EMRE"/>
    <property type="match status" value="1"/>
</dbReference>
<keyword evidence="8 13" id="KW-0812">Transmembrane</keyword>
<keyword evidence="6" id="KW-0997">Cell inner membrane</keyword>
<accession>A0A7R7DSK3</accession>
<feature type="transmembrane region" description="Helical" evidence="13">
    <location>
        <begin position="92"/>
        <end position="113"/>
    </location>
</feature>
<keyword evidence="3" id="KW-0813">Transport</keyword>
<feature type="domain" description="EamA" evidence="14">
    <location>
        <begin position="151"/>
        <end position="284"/>
    </location>
</feature>
<keyword evidence="9" id="KW-0448">Lipopolysaccharide biosynthesis</keyword>
<reference evidence="15 16" key="1">
    <citation type="submission" date="2020-08" db="EMBL/GenBank/DDBJ databases">
        <title>Whole genome shotgun sequence of Actinocatenispora thailandica NBRC 105041.</title>
        <authorList>
            <person name="Komaki H."/>
            <person name="Tamura T."/>
        </authorList>
    </citation>
    <scope>NUCLEOTIDE SEQUENCE [LARGE SCALE GENOMIC DNA]</scope>
    <source>
        <strain evidence="15 16">NBRC 105041</strain>
    </source>
</reference>
<organism evidence="15 16">
    <name type="scientific">Actinocatenispora thailandica</name>
    <dbReference type="NCBI Taxonomy" id="227318"/>
    <lineage>
        <taxon>Bacteria</taxon>
        <taxon>Bacillati</taxon>
        <taxon>Actinomycetota</taxon>
        <taxon>Actinomycetes</taxon>
        <taxon>Micromonosporales</taxon>
        <taxon>Micromonosporaceae</taxon>
        <taxon>Actinocatenispora</taxon>
    </lineage>
</organism>
<protein>
    <submittedName>
        <fullName evidence="15">Membrane protein</fullName>
    </submittedName>
</protein>
<dbReference type="KEGG" id="atl:Athai_45360"/>
<feature type="transmembrane region" description="Helical" evidence="13">
    <location>
        <begin position="59"/>
        <end position="80"/>
    </location>
</feature>
<dbReference type="Gene3D" id="1.10.3730.20">
    <property type="match status" value="2"/>
</dbReference>
<evidence type="ECO:0000313" key="16">
    <source>
        <dbReference type="Proteomes" id="UP000611640"/>
    </source>
</evidence>
<proteinExistence type="inferred from homology"/>
<comment type="similarity">
    <text evidence="2">Belongs to the EamA transporter family.</text>
</comment>
<dbReference type="EMBL" id="AP023355">
    <property type="protein sequence ID" value="BCJ37033.1"/>
    <property type="molecule type" value="Genomic_DNA"/>
</dbReference>
<keyword evidence="11" id="KW-0443">Lipid metabolism</keyword>
<evidence type="ECO:0000256" key="10">
    <source>
        <dbReference type="ARBA" id="ARBA00022989"/>
    </source>
</evidence>
<feature type="transmembrane region" description="Helical" evidence="13">
    <location>
        <begin position="31"/>
        <end position="53"/>
    </location>
</feature>
<dbReference type="InterPro" id="IPR000620">
    <property type="entry name" value="EamA_dom"/>
</dbReference>
<dbReference type="GO" id="GO:0005886">
    <property type="term" value="C:plasma membrane"/>
    <property type="evidence" value="ECO:0007669"/>
    <property type="project" value="UniProtKB-SubCell"/>
</dbReference>
<keyword evidence="12 13" id="KW-0472">Membrane</keyword>
<feature type="transmembrane region" description="Helical" evidence="13">
    <location>
        <begin position="179"/>
        <end position="195"/>
    </location>
</feature>
<evidence type="ECO:0000256" key="7">
    <source>
        <dbReference type="ARBA" id="ARBA00022556"/>
    </source>
</evidence>
<dbReference type="RefSeq" id="WP_203963297.1">
    <property type="nucleotide sequence ID" value="NZ_AP023355.1"/>
</dbReference>
<feature type="transmembrane region" description="Helical" evidence="13">
    <location>
        <begin position="6"/>
        <end position="22"/>
    </location>
</feature>
<evidence type="ECO:0000256" key="5">
    <source>
        <dbReference type="ARBA" id="ARBA00022516"/>
    </source>
</evidence>
<dbReference type="GO" id="GO:0015220">
    <property type="term" value="F:choline transmembrane transporter activity"/>
    <property type="evidence" value="ECO:0007669"/>
    <property type="project" value="TreeGrafter"/>
</dbReference>
<dbReference type="Pfam" id="PF00892">
    <property type="entry name" value="EamA"/>
    <property type="match status" value="2"/>
</dbReference>
<evidence type="ECO:0000256" key="13">
    <source>
        <dbReference type="SAM" id="Phobius"/>
    </source>
</evidence>